<dbReference type="HOGENOM" id="CLU_028325_3_0_11"/>
<proteinExistence type="inferred from homology"/>
<dbReference type="NCBIfam" id="TIGR03920">
    <property type="entry name" value="T7SS_EccD"/>
    <property type="match status" value="1"/>
</dbReference>
<feature type="transmembrane region" description="Helical" evidence="7">
    <location>
        <begin position="182"/>
        <end position="203"/>
    </location>
</feature>
<evidence type="ECO:0000256" key="1">
    <source>
        <dbReference type="ARBA" id="ARBA00004651"/>
    </source>
</evidence>
<feature type="transmembrane region" description="Helical" evidence="7">
    <location>
        <begin position="388"/>
        <end position="409"/>
    </location>
</feature>
<feature type="transmembrane region" description="Helical" evidence="7">
    <location>
        <begin position="130"/>
        <end position="148"/>
    </location>
</feature>
<dbReference type="EMBL" id="AQHZ01000018">
    <property type="protein sequence ID" value="ENO18124.1"/>
    <property type="molecule type" value="Genomic_DNA"/>
</dbReference>
<dbReference type="GO" id="GO:0005886">
    <property type="term" value="C:plasma membrane"/>
    <property type="evidence" value="ECO:0007669"/>
    <property type="project" value="UniProtKB-SubCell"/>
</dbReference>
<dbReference type="InterPro" id="IPR024962">
    <property type="entry name" value="YukD-like"/>
</dbReference>
<evidence type="ECO:0000256" key="6">
    <source>
        <dbReference type="ARBA" id="ARBA00023136"/>
    </source>
</evidence>
<evidence type="ECO:0000313" key="9">
    <source>
        <dbReference type="EMBL" id="ENO18124.1"/>
    </source>
</evidence>
<evidence type="ECO:0000256" key="4">
    <source>
        <dbReference type="ARBA" id="ARBA00022692"/>
    </source>
</evidence>
<feature type="transmembrane region" description="Helical" evidence="7">
    <location>
        <begin position="364"/>
        <end position="382"/>
    </location>
</feature>
<dbReference type="Proteomes" id="UP000013015">
    <property type="component" value="Unassembled WGS sequence"/>
</dbReference>
<evidence type="ECO:0000256" key="3">
    <source>
        <dbReference type="ARBA" id="ARBA00022475"/>
    </source>
</evidence>
<keyword evidence="3" id="KW-1003">Cell membrane</keyword>
<accession>N6WD41</accession>
<dbReference type="STRING" id="888050.HMPREF9004_1155"/>
<keyword evidence="6 7" id="KW-0472">Membrane</keyword>
<dbReference type="Pfam" id="PF19053">
    <property type="entry name" value="EccD"/>
    <property type="match status" value="1"/>
</dbReference>
<dbReference type="Pfam" id="PF08817">
    <property type="entry name" value="YukD"/>
    <property type="match status" value="1"/>
</dbReference>
<comment type="caution">
    <text evidence="9">The sequence shown here is derived from an EMBL/GenBank/DDBJ whole genome shotgun (WGS) entry which is preliminary data.</text>
</comment>
<keyword evidence="4 7" id="KW-0812">Transmembrane</keyword>
<evidence type="ECO:0000259" key="8">
    <source>
        <dbReference type="Pfam" id="PF19053"/>
    </source>
</evidence>
<organism evidence="9 10">
    <name type="scientific">Schaalia cardiffensis F0333</name>
    <dbReference type="NCBI Taxonomy" id="888050"/>
    <lineage>
        <taxon>Bacteria</taxon>
        <taxon>Bacillati</taxon>
        <taxon>Actinomycetota</taxon>
        <taxon>Actinomycetes</taxon>
        <taxon>Actinomycetales</taxon>
        <taxon>Actinomycetaceae</taxon>
        <taxon>Schaalia</taxon>
    </lineage>
</organism>
<protein>
    <submittedName>
        <fullName evidence="9">Secretion protein Snm4</fullName>
    </submittedName>
</protein>
<dbReference type="InterPro" id="IPR006707">
    <property type="entry name" value="T7SS_EccD"/>
</dbReference>
<feature type="transmembrane region" description="Helical" evidence="7">
    <location>
        <begin position="421"/>
        <end position="442"/>
    </location>
</feature>
<feature type="transmembrane region" description="Helical" evidence="7">
    <location>
        <begin position="154"/>
        <end position="175"/>
    </location>
</feature>
<evidence type="ECO:0000313" key="10">
    <source>
        <dbReference type="Proteomes" id="UP000013015"/>
    </source>
</evidence>
<feature type="transmembrane region" description="Helical" evidence="7">
    <location>
        <begin position="209"/>
        <end position="228"/>
    </location>
</feature>
<dbReference type="InterPro" id="IPR044049">
    <property type="entry name" value="EccD_transm"/>
</dbReference>
<name>N6WD41_9ACTO</name>
<dbReference type="AlphaFoldDB" id="N6WD41"/>
<evidence type="ECO:0000256" key="2">
    <source>
        <dbReference type="ARBA" id="ARBA00006162"/>
    </source>
</evidence>
<keyword evidence="10" id="KW-1185">Reference proteome</keyword>
<evidence type="ECO:0000256" key="7">
    <source>
        <dbReference type="SAM" id="Phobius"/>
    </source>
</evidence>
<feature type="transmembrane region" description="Helical" evidence="7">
    <location>
        <begin position="264"/>
        <end position="283"/>
    </location>
</feature>
<gene>
    <name evidence="9" type="primary">snm</name>
    <name evidence="9" type="ORF">HMPREF9004_1155</name>
</gene>
<feature type="transmembrane region" description="Helical" evidence="7">
    <location>
        <begin position="339"/>
        <end position="357"/>
    </location>
</feature>
<dbReference type="PATRIC" id="fig|888050.3.peg.1095"/>
<comment type="similarity">
    <text evidence="2">Belongs to the EccD/Snm4 family.</text>
</comment>
<sequence>MKDAEDSMSTMTRTGTALMPISVSYAGETIDMSIPQSVCLAEAIPGIVSALGRLDPSSVSGGFEIITSGGRKLDQSKSLPDQNVQAGALLTLEPIGQSAKDLRYDDLIEAVGSSVDQDSKEWTPADSLQLSSHAAAALILVAALLLTLGPEHGYLSAAIGIIGALLVVAASAIIIRIPSVAGAVSLLATAPLLMMSAGFNLVGGGWRPITWLAGGVGILVAAASALVLPSRMRAIMAAPLVVGTTMVLNGVIGASTTIPLEKTASLALALLLITSLSAPWLALAQVPVKVTGPTSMAPIDIYEVHGKVSTSQVFVVAVKTGVSISLGFLAPMLLNSPEAIILLGCSGAALMLTTRSLRSRLEVLIGVITGMLLILGAMFGAARSYPAMVPSIVIAALTVAACLLAANVVNARTRPWLTRAANALSIIVLLTILPLTTMVWGVI</sequence>
<comment type="subcellular location">
    <subcellularLocation>
        <location evidence="1">Cell membrane</location>
        <topology evidence="1">Multi-pass membrane protein</topology>
    </subcellularLocation>
</comment>
<dbReference type="Gene3D" id="3.10.20.90">
    <property type="entry name" value="Phosphatidylinositol 3-kinase Catalytic Subunit, Chain A, domain 1"/>
    <property type="match status" value="1"/>
</dbReference>
<reference evidence="9 10" key="1">
    <citation type="submission" date="2013-03" db="EMBL/GenBank/DDBJ databases">
        <title>Reference genome for the Human Microbiome Project.</title>
        <authorList>
            <person name="Aqrawi P."/>
            <person name="Ayvaz T."/>
            <person name="Bess C."/>
            <person name="Blankenburg K."/>
            <person name="Coyle M."/>
            <person name="Deng J."/>
            <person name="Forbes L."/>
            <person name="Fowler G."/>
            <person name="Francisco L."/>
            <person name="Fu Q."/>
            <person name="Gibbs R."/>
            <person name="Gross S."/>
            <person name="Gubbala S."/>
            <person name="Hale W."/>
            <person name="Hemphill L."/>
            <person name="Highlander S."/>
            <person name="Hirani K."/>
            <person name="Jackson L."/>
            <person name="Jakkamsetti A."/>
            <person name="Javaid M."/>
            <person name="Jayaseelan J.C."/>
            <person name="Jiang H."/>
            <person name="Joshi V."/>
            <person name="Korchina V."/>
            <person name="Kovar C."/>
            <person name="Lara F."/>
            <person name="Lee S."/>
            <person name="Liu Y."/>
            <person name="Mata R."/>
            <person name="Mathew T."/>
            <person name="Munidasa M."/>
            <person name="Muzny D."/>
            <person name="Nazareth L."/>
            <person name="Ngo R."/>
            <person name="Nguyen L."/>
            <person name="Nguyen N."/>
            <person name="Okwuonu G."/>
            <person name="Ongeri F."/>
            <person name="Palculict T."/>
            <person name="Patil S."/>
            <person name="Petrosino J."/>
            <person name="Pham C."/>
            <person name="Pham P."/>
            <person name="Pu L.-L."/>
            <person name="Qin X."/>
            <person name="Qu J."/>
            <person name="Reid J."/>
            <person name="Ross M."/>
            <person name="Ruth R."/>
            <person name="Saada N."/>
            <person name="San Lucas F."/>
            <person name="Santibanez J."/>
            <person name="Shang Y."/>
            <person name="Simmons D."/>
            <person name="Song X.-Z."/>
            <person name="Tang L.-Y."/>
            <person name="Thornton R."/>
            <person name="Warren J."/>
            <person name="Weissenberger G."/>
            <person name="Wilczek-Boney K."/>
            <person name="Worley K."/>
            <person name="Youmans B."/>
            <person name="Zhang J."/>
            <person name="Zhang L."/>
            <person name="Zhao Z."/>
            <person name="Zhou C."/>
            <person name="Zhu D."/>
            <person name="Zhu Y."/>
        </authorList>
    </citation>
    <scope>NUCLEOTIDE SEQUENCE [LARGE SCALE GENOMIC DNA]</scope>
    <source>
        <strain evidence="9 10">F0333</strain>
    </source>
</reference>
<keyword evidence="5 7" id="KW-1133">Transmembrane helix</keyword>
<dbReference type="eggNOG" id="ENOG502ZAY5">
    <property type="taxonomic scope" value="Bacteria"/>
</dbReference>
<evidence type="ECO:0000256" key="5">
    <source>
        <dbReference type="ARBA" id="ARBA00022989"/>
    </source>
</evidence>
<feature type="domain" description="EccD-like transmembrane" evidence="8">
    <location>
        <begin position="134"/>
        <end position="442"/>
    </location>
</feature>